<name>A0A7M2H816_9BURK</name>
<gene>
    <name evidence="2" type="ORF">F7R26_022685</name>
</gene>
<organism evidence="2 3">
    <name type="scientific">Cupriavidus basilensis</name>
    <dbReference type="NCBI Taxonomy" id="68895"/>
    <lineage>
        <taxon>Bacteria</taxon>
        <taxon>Pseudomonadati</taxon>
        <taxon>Pseudomonadota</taxon>
        <taxon>Betaproteobacteria</taxon>
        <taxon>Burkholderiales</taxon>
        <taxon>Burkholderiaceae</taxon>
        <taxon>Cupriavidus</taxon>
    </lineage>
</organism>
<sequence length="87" mass="9515">MTCLTRLAELDSHLHCSVIGTCMTTSELRKPVPRFTTLDRQRATDLEIHHEAVKLSSAGGQASGAAQHGNTSRCKPFARSLTTHWPS</sequence>
<feature type="compositionally biased region" description="Low complexity" evidence="1">
    <location>
        <begin position="56"/>
        <end position="67"/>
    </location>
</feature>
<feature type="region of interest" description="Disordered" evidence="1">
    <location>
        <begin position="55"/>
        <end position="87"/>
    </location>
</feature>
<proteinExistence type="predicted"/>
<dbReference type="GeneID" id="98576448"/>
<dbReference type="EMBL" id="CP062804">
    <property type="protein sequence ID" value="QOT80272.1"/>
    <property type="molecule type" value="Genomic_DNA"/>
</dbReference>
<accession>A0A7M2H816</accession>
<dbReference type="AlphaFoldDB" id="A0A7M2H816"/>
<dbReference type="RefSeq" id="WP_193692226.1">
    <property type="nucleotide sequence ID" value="NZ_CP062804.1"/>
</dbReference>
<evidence type="ECO:0000256" key="1">
    <source>
        <dbReference type="SAM" id="MobiDB-lite"/>
    </source>
</evidence>
<reference evidence="2 3" key="1">
    <citation type="submission" date="2020-10" db="EMBL/GenBank/DDBJ databases">
        <title>Complete genome sequence of Cupriavidus basilensis CCUG 49340T.</title>
        <authorList>
            <person name="Salva-Serra F."/>
            <person name="Donoso R.A."/>
            <person name="Cho K.H."/>
            <person name="Yoo J.A."/>
            <person name="Lee K."/>
            <person name="Yoon S.-H."/>
            <person name="Perez-Pantoja D."/>
            <person name="Moore E.R.B."/>
        </authorList>
    </citation>
    <scope>NUCLEOTIDE SEQUENCE [LARGE SCALE GENOMIC DNA]</scope>
    <source>
        <strain evidence="3">CCUG 49340</strain>
    </source>
</reference>
<dbReference type="Proteomes" id="UP000397656">
    <property type="component" value="Chromosome 2"/>
</dbReference>
<protein>
    <submittedName>
        <fullName evidence="2">Uncharacterized protein</fullName>
    </submittedName>
</protein>
<evidence type="ECO:0000313" key="2">
    <source>
        <dbReference type="EMBL" id="QOT80272.1"/>
    </source>
</evidence>
<evidence type="ECO:0000313" key="3">
    <source>
        <dbReference type="Proteomes" id="UP000397656"/>
    </source>
</evidence>